<dbReference type="GO" id="GO:0005874">
    <property type="term" value="C:microtubule"/>
    <property type="evidence" value="ECO:0007669"/>
    <property type="project" value="UniProtKB-KW"/>
</dbReference>
<accession>L8GDL7</accession>
<protein>
    <submittedName>
        <fullName evidence="5">Uncharacterized protein</fullName>
    </submittedName>
</protein>
<dbReference type="PANTHER" id="PTHR36527">
    <property type="entry name" value="OS01G0282866 PROTEIN"/>
    <property type="match status" value="1"/>
</dbReference>
<evidence type="ECO:0000313" key="6">
    <source>
        <dbReference type="Proteomes" id="UP000011083"/>
    </source>
</evidence>
<dbReference type="Proteomes" id="UP000011083">
    <property type="component" value="Unassembled WGS sequence"/>
</dbReference>
<dbReference type="VEuPathDB" id="AmoebaDB:ACA1_351900"/>
<comment type="similarity">
    <text evidence="1">Belongs to the tubulin family.</text>
</comment>
<dbReference type="STRING" id="1257118.L8GDL7"/>
<keyword evidence="4" id="KW-0342">GTP-binding</keyword>
<organism evidence="5 6">
    <name type="scientific">Acanthamoeba castellanii (strain ATCC 30010 / Neff)</name>
    <dbReference type="NCBI Taxonomy" id="1257118"/>
    <lineage>
        <taxon>Eukaryota</taxon>
        <taxon>Amoebozoa</taxon>
        <taxon>Discosea</taxon>
        <taxon>Longamoebia</taxon>
        <taxon>Centramoebida</taxon>
        <taxon>Acanthamoebidae</taxon>
        <taxon>Acanthamoeba</taxon>
    </lineage>
</organism>
<reference evidence="5 6" key="1">
    <citation type="journal article" date="2013" name="Genome Biol.">
        <title>Genome of Acanthamoeba castellanii highlights extensive lateral gene transfer and early evolution of tyrosine kinase signaling.</title>
        <authorList>
            <person name="Clarke M."/>
            <person name="Lohan A.J."/>
            <person name="Liu B."/>
            <person name="Lagkouvardos I."/>
            <person name="Roy S."/>
            <person name="Zafar N."/>
            <person name="Bertelli C."/>
            <person name="Schilde C."/>
            <person name="Kianianmomeni A."/>
            <person name="Burglin T.R."/>
            <person name="Frech C."/>
            <person name="Turcotte B."/>
            <person name="Kopec K.O."/>
            <person name="Synnott J.M."/>
            <person name="Choo C."/>
            <person name="Paponov I."/>
            <person name="Finkler A."/>
            <person name="Soon Heng Tan C."/>
            <person name="Hutchins A.P."/>
            <person name="Weinmeier T."/>
            <person name="Rattei T."/>
            <person name="Chu J.S."/>
            <person name="Gimenez G."/>
            <person name="Irimia M."/>
            <person name="Rigden D.J."/>
            <person name="Fitzpatrick D.A."/>
            <person name="Lorenzo-Morales J."/>
            <person name="Bateman A."/>
            <person name="Chiu C.H."/>
            <person name="Tang P."/>
            <person name="Hegemann P."/>
            <person name="Fromm H."/>
            <person name="Raoult D."/>
            <person name="Greub G."/>
            <person name="Miranda-Saavedra D."/>
            <person name="Chen N."/>
            <person name="Nash P."/>
            <person name="Ginger M.L."/>
            <person name="Horn M."/>
            <person name="Schaap P."/>
            <person name="Caler L."/>
            <person name="Loftus B."/>
        </authorList>
    </citation>
    <scope>NUCLEOTIDE SEQUENCE [LARGE SCALE GENOMIC DNA]</scope>
    <source>
        <strain evidence="5 6">Neff</strain>
    </source>
</reference>
<gene>
    <name evidence="5" type="ORF">ACA1_351900</name>
</gene>
<dbReference type="OrthoDB" id="6073114at2759"/>
<dbReference type="GO" id="GO:0005525">
    <property type="term" value="F:GTP binding"/>
    <property type="evidence" value="ECO:0007669"/>
    <property type="project" value="UniProtKB-KW"/>
</dbReference>
<dbReference type="AlphaFoldDB" id="L8GDL7"/>
<dbReference type="PANTHER" id="PTHR36527:SF3">
    <property type="entry name" value="OS01G0282866 PROTEIN"/>
    <property type="match status" value="1"/>
</dbReference>
<dbReference type="InterPro" id="IPR023123">
    <property type="entry name" value="Tubulin_C"/>
</dbReference>
<keyword evidence="2" id="KW-0493">Microtubule</keyword>
<dbReference type="InterPro" id="IPR008280">
    <property type="entry name" value="Tub_FtsZ_C"/>
</dbReference>
<dbReference type="GeneID" id="14911532"/>
<evidence type="ECO:0000313" key="5">
    <source>
        <dbReference type="EMBL" id="ELR11112.1"/>
    </source>
</evidence>
<evidence type="ECO:0000256" key="2">
    <source>
        <dbReference type="ARBA" id="ARBA00022701"/>
    </source>
</evidence>
<dbReference type="KEGG" id="acan:ACA1_351900"/>
<name>L8GDL7_ACACF</name>
<sequence>MPAGGGNNLHFLSQSRTLCVEEQPLESKRLVEQLWTSSSLTWWPLRHLGDDDDRGRRTGRTLGSFAHFQLPRSAADRRAAHPVADAIAGEVLALHSAQTVDQADADLQPADLDWCAQGDGRDLQQQRRGFTFGDLHSRAAQPWSEVRVSHDSAAWPAARVTGTLVAHSTTIARPLNNINDMFNAIFKRKAFLSWYISEGMDESEFVEAGMCLTDLIHAYQAHERPQHTTAASSTSSSS</sequence>
<dbReference type="RefSeq" id="XP_004333125.1">
    <property type="nucleotide sequence ID" value="XM_004333077.1"/>
</dbReference>
<evidence type="ECO:0000256" key="3">
    <source>
        <dbReference type="ARBA" id="ARBA00022741"/>
    </source>
</evidence>
<evidence type="ECO:0000256" key="1">
    <source>
        <dbReference type="ARBA" id="ARBA00009636"/>
    </source>
</evidence>
<dbReference type="EMBL" id="KB008157">
    <property type="protein sequence ID" value="ELR11112.1"/>
    <property type="molecule type" value="Genomic_DNA"/>
</dbReference>
<proteinExistence type="inferred from homology"/>
<keyword evidence="6" id="KW-1185">Reference proteome</keyword>
<dbReference type="SUPFAM" id="SSF55307">
    <property type="entry name" value="Tubulin C-terminal domain-like"/>
    <property type="match status" value="1"/>
</dbReference>
<evidence type="ECO:0000256" key="4">
    <source>
        <dbReference type="ARBA" id="ARBA00023134"/>
    </source>
</evidence>
<keyword evidence="3" id="KW-0547">Nucleotide-binding</keyword>
<dbReference type="Gene3D" id="1.10.287.600">
    <property type="entry name" value="Helix hairpin bin"/>
    <property type="match status" value="1"/>
</dbReference>